<dbReference type="InterPro" id="IPR020904">
    <property type="entry name" value="Sc_DH/Rdtase_CS"/>
</dbReference>
<dbReference type="AlphaFoldDB" id="A0A5D4SSB7"/>
<dbReference type="RefSeq" id="WP_009793659.1">
    <property type="nucleotide sequence ID" value="NZ_JAWPEO010000009.1"/>
</dbReference>
<dbReference type="GO" id="GO:0016491">
    <property type="term" value="F:oxidoreductase activity"/>
    <property type="evidence" value="ECO:0007669"/>
    <property type="project" value="UniProtKB-KW"/>
</dbReference>
<evidence type="ECO:0000256" key="1">
    <source>
        <dbReference type="ARBA" id="ARBA00006484"/>
    </source>
</evidence>
<dbReference type="Proteomes" id="UP000323732">
    <property type="component" value="Unassembled WGS sequence"/>
</dbReference>
<dbReference type="Pfam" id="PF00106">
    <property type="entry name" value="adh_short"/>
    <property type="match status" value="1"/>
</dbReference>
<dbReference type="Gene3D" id="3.40.50.720">
    <property type="entry name" value="NAD(P)-binding Rossmann-like Domain"/>
    <property type="match status" value="1"/>
</dbReference>
<keyword evidence="2" id="KW-0560">Oxidoreductase</keyword>
<proteinExistence type="inferred from homology"/>
<evidence type="ECO:0000313" key="5">
    <source>
        <dbReference type="Proteomes" id="UP000323732"/>
    </source>
</evidence>
<comment type="caution">
    <text evidence="4">The sequence shown here is derived from an EMBL/GenBank/DDBJ whole genome shotgun (WGS) entry which is preliminary data.</text>
</comment>
<sequence>MNGKKNAIVTGASRGFGLLISIELAKMGYSVTAAMRDKSSSAELLKQAEKAGAVDNINLHELDVASDESILRFRTYLEGLGSVDLLVNNAGFAGAGFAEEVELAEYRSQFETNVFGVFAVTQAVLPYMREQKRGRIITISSISGKMGFPGLSPYVASKHAVEGWAESLRLEMKPFNVDVVLIEPGSYNTGIWSTGKKVSSRSLQPDSPYYAYYSQLENYLNKSSEKYGDPAEVAELCGKIAGRKNTRLRYPVGKGTAFTLKLKDRIGWRNWERLFWRILANNK</sequence>
<evidence type="ECO:0000313" key="4">
    <source>
        <dbReference type="EMBL" id="TYS65128.1"/>
    </source>
</evidence>
<organism evidence="4 5">
    <name type="scientific">Bacillus infantis</name>
    <dbReference type="NCBI Taxonomy" id="324767"/>
    <lineage>
        <taxon>Bacteria</taxon>
        <taxon>Bacillati</taxon>
        <taxon>Bacillota</taxon>
        <taxon>Bacilli</taxon>
        <taxon>Bacillales</taxon>
        <taxon>Bacillaceae</taxon>
        <taxon>Bacillus</taxon>
    </lineage>
</organism>
<name>A0A5D4SSB7_9BACI</name>
<dbReference type="PRINTS" id="PR00081">
    <property type="entry name" value="GDHRDH"/>
</dbReference>
<dbReference type="SUPFAM" id="SSF51735">
    <property type="entry name" value="NAD(P)-binding Rossmann-fold domains"/>
    <property type="match status" value="1"/>
</dbReference>
<gene>
    <name evidence="4" type="ORF">FZD47_07230</name>
</gene>
<reference evidence="4 5" key="1">
    <citation type="submission" date="2019-08" db="EMBL/GenBank/DDBJ databases">
        <title>Bacillus genomes from the desert of Cuatro Cienegas, Coahuila.</title>
        <authorList>
            <person name="Olmedo-Alvarez G."/>
        </authorList>
    </citation>
    <scope>NUCLEOTIDE SEQUENCE [LARGE SCALE GENOMIC DNA]</scope>
    <source>
        <strain evidence="4 5">CH37_1T</strain>
    </source>
</reference>
<accession>A0A5D4SSB7</accession>
<dbReference type="InterPro" id="IPR036291">
    <property type="entry name" value="NAD(P)-bd_dom_sf"/>
</dbReference>
<dbReference type="InterPro" id="IPR002347">
    <property type="entry name" value="SDR_fam"/>
</dbReference>
<dbReference type="PROSITE" id="PS00061">
    <property type="entry name" value="ADH_SHORT"/>
    <property type="match status" value="1"/>
</dbReference>
<dbReference type="PANTHER" id="PTHR43976:SF16">
    <property type="entry name" value="SHORT-CHAIN DEHYDROGENASE_REDUCTASE FAMILY PROTEIN"/>
    <property type="match status" value="1"/>
</dbReference>
<dbReference type="CDD" id="cd05374">
    <property type="entry name" value="17beta-HSD-like_SDR_c"/>
    <property type="match status" value="1"/>
</dbReference>
<evidence type="ECO:0000256" key="3">
    <source>
        <dbReference type="RuleBase" id="RU000363"/>
    </source>
</evidence>
<dbReference type="PRINTS" id="PR00080">
    <property type="entry name" value="SDRFAMILY"/>
</dbReference>
<protein>
    <submittedName>
        <fullName evidence="4">SDR family oxidoreductase</fullName>
    </submittedName>
</protein>
<dbReference type="EMBL" id="VTES01000002">
    <property type="protein sequence ID" value="TYS65128.1"/>
    <property type="molecule type" value="Genomic_DNA"/>
</dbReference>
<dbReference type="NCBIfam" id="NF005372">
    <property type="entry name" value="PRK06914.1"/>
    <property type="match status" value="1"/>
</dbReference>
<evidence type="ECO:0000256" key="2">
    <source>
        <dbReference type="ARBA" id="ARBA00023002"/>
    </source>
</evidence>
<comment type="similarity">
    <text evidence="1 3">Belongs to the short-chain dehydrogenases/reductases (SDR) family.</text>
</comment>
<dbReference type="PANTHER" id="PTHR43976">
    <property type="entry name" value="SHORT CHAIN DEHYDROGENASE"/>
    <property type="match status" value="1"/>
</dbReference>
<dbReference type="InterPro" id="IPR051911">
    <property type="entry name" value="SDR_oxidoreductase"/>
</dbReference>